<dbReference type="InParanoid" id="C3Z752"/>
<evidence type="ECO:0000256" key="6">
    <source>
        <dbReference type="ARBA" id="ARBA00023136"/>
    </source>
</evidence>
<dbReference type="InterPro" id="IPR036734">
    <property type="entry name" value="Neur_chan_lig-bd_sf"/>
</dbReference>
<evidence type="ECO:0000256" key="5">
    <source>
        <dbReference type="ARBA" id="ARBA00023065"/>
    </source>
</evidence>
<feature type="domain" description="Neurotransmitter-gated ion-channel ligand-binding" evidence="11">
    <location>
        <begin position="2"/>
        <end position="92"/>
    </location>
</feature>
<keyword evidence="2" id="KW-1003">Cell membrane</keyword>
<evidence type="ECO:0000256" key="8">
    <source>
        <dbReference type="ARBA" id="ARBA00023286"/>
    </source>
</evidence>
<dbReference type="InterPro" id="IPR006201">
    <property type="entry name" value="Neur_channel"/>
</dbReference>
<dbReference type="EMBL" id="GG666590">
    <property type="protein sequence ID" value="EEN51648.1"/>
    <property type="molecule type" value="Genomic_DNA"/>
</dbReference>
<evidence type="ECO:0000256" key="7">
    <source>
        <dbReference type="ARBA" id="ARBA00023170"/>
    </source>
</evidence>
<dbReference type="PRINTS" id="PR00254">
    <property type="entry name" value="NICOTINICR"/>
</dbReference>
<evidence type="ECO:0000259" key="11">
    <source>
        <dbReference type="Pfam" id="PF02931"/>
    </source>
</evidence>
<dbReference type="InterPro" id="IPR006202">
    <property type="entry name" value="Neur_chan_lig-bd"/>
</dbReference>
<keyword evidence="1" id="KW-0813">Transport</keyword>
<evidence type="ECO:0000313" key="12">
    <source>
        <dbReference type="EMBL" id="EEN51648.1"/>
    </source>
</evidence>
<keyword evidence="6" id="KW-0472">Membrane</keyword>
<name>C3Z752_BRAFL</name>
<feature type="non-terminal residue" evidence="12">
    <location>
        <position position="1"/>
    </location>
</feature>
<evidence type="ECO:0000256" key="9">
    <source>
        <dbReference type="ARBA" id="ARBA00023303"/>
    </source>
</evidence>
<keyword evidence="5" id="KW-0406">Ion transport</keyword>
<proteinExistence type="predicted"/>
<dbReference type="Gene3D" id="2.70.170.10">
    <property type="entry name" value="Neurotransmitter-gated ion-channel ligand-binding domain"/>
    <property type="match status" value="1"/>
</dbReference>
<dbReference type="Pfam" id="PF02931">
    <property type="entry name" value="Neur_chan_LBD"/>
    <property type="match status" value="1"/>
</dbReference>
<dbReference type="GO" id="GO:0004888">
    <property type="term" value="F:transmembrane signaling receptor activity"/>
    <property type="evidence" value="ECO:0007669"/>
    <property type="project" value="InterPro"/>
</dbReference>
<dbReference type="PANTHER" id="PTHR18945">
    <property type="entry name" value="NEUROTRANSMITTER GATED ION CHANNEL"/>
    <property type="match status" value="1"/>
</dbReference>
<reference evidence="12" key="1">
    <citation type="journal article" date="2008" name="Nature">
        <title>The amphioxus genome and the evolution of the chordate karyotype.</title>
        <authorList>
            <consortium name="US DOE Joint Genome Institute (JGI-PGF)"/>
            <person name="Putnam N.H."/>
            <person name="Butts T."/>
            <person name="Ferrier D.E.K."/>
            <person name="Furlong R.F."/>
            <person name="Hellsten U."/>
            <person name="Kawashima T."/>
            <person name="Robinson-Rechavi M."/>
            <person name="Shoguchi E."/>
            <person name="Terry A."/>
            <person name="Yu J.-K."/>
            <person name="Benito-Gutierrez E.L."/>
            <person name="Dubchak I."/>
            <person name="Garcia-Fernandez J."/>
            <person name="Gibson-Brown J.J."/>
            <person name="Grigoriev I.V."/>
            <person name="Horton A.C."/>
            <person name="de Jong P.J."/>
            <person name="Jurka J."/>
            <person name="Kapitonov V.V."/>
            <person name="Kohara Y."/>
            <person name="Kuroki Y."/>
            <person name="Lindquist E."/>
            <person name="Lucas S."/>
            <person name="Osoegawa K."/>
            <person name="Pennacchio L.A."/>
            <person name="Salamov A.A."/>
            <person name="Satou Y."/>
            <person name="Sauka-Spengler T."/>
            <person name="Schmutz J."/>
            <person name="Shin-I T."/>
            <person name="Toyoda A."/>
            <person name="Bronner-Fraser M."/>
            <person name="Fujiyama A."/>
            <person name="Holland L.Z."/>
            <person name="Holland P.W.H."/>
            <person name="Satoh N."/>
            <person name="Rokhsar D.S."/>
        </authorList>
    </citation>
    <scope>NUCLEOTIDE SEQUENCE [LARGE SCALE GENOMIC DNA]</scope>
    <source>
        <strain evidence="12">S238N-H82</strain>
        <tissue evidence="12">Testes</tissue>
    </source>
</reference>
<evidence type="ECO:0000256" key="3">
    <source>
        <dbReference type="ARBA" id="ARBA00022692"/>
    </source>
</evidence>
<keyword evidence="7" id="KW-0675">Receptor</keyword>
<evidence type="ECO:0000256" key="4">
    <source>
        <dbReference type="ARBA" id="ARBA00023018"/>
    </source>
</evidence>
<sequence>QRSLYNHLFNRYNKALRPSSTPSNTLIVEIGVELTHLIDMNEKHQTLTANLWLTMGWNDSYLRWNDSEWRGITALTVPDSYVWKPDIVLYEKYVYILPN</sequence>
<dbReference type="GO" id="GO:0045211">
    <property type="term" value="C:postsynaptic membrane"/>
    <property type="evidence" value="ECO:0007669"/>
    <property type="project" value="InterPro"/>
</dbReference>
<dbReference type="GO" id="GO:0022848">
    <property type="term" value="F:acetylcholine-gated monoatomic cation-selective channel activity"/>
    <property type="evidence" value="ECO:0007669"/>
    <property type="project" value="InterPro"/>
</dbReference>
<dbReference type="STRING" id="7739.C3Z752"/>
<evidence type="ECO:0000256" key="2">
    <source>
        <dbReference type="ARBA" id="ARBA00022475"/>
    </source>
</evidence>
<evidence type="ECO:0000256" key="10">
    <source>
        <dbReference type="ARBA" id="ARBA00034099"/>
    </source>
</evidence>
<gene>
    <name evidence="12" type="ORF">BRAFLDRAFT_200224</name>
</gene>
<keyword evidence="4" id="KW-0770">Synapse</keyword>
<dbReference type="AlphaFoldDB" id="C3Z752"/>
<comment type="subcellular location">
    <subcellularLocation>
        <location evidence="10">Synaptic cell membrane</location>
        <topology evidence="10">Multi-pass membrane protein</topology>
    </subcellularLocation>
</comment>
<organism>
    <name type="scientific">Branchiostoma floridae</name>
    <name type="common">Florida lancelet</name>
    <name type="synonym">Amphioxus</name>
    <dbReference type="NCBI Taxonomy" id="7739"/>
    <lineage>
        <taxon>Eukaryota</taxon>
        <taxon>Metazoa</taxon>
        <taxon>Chordata</taxon>
        <taxon>Cephalochordata</taxon>
        <taxon>Leptocardii</taxon>
        <taxon>Amphioxiformes</taxon>
        <taxon>Branchiostomatidae</taxon>
        <taxon>Branchiostoma</taxon>
    </lineage>
</organism>
<keyword evidence="9" id="KW-0407">Ion channel</keyword>
<protein>
    <recommendedName>
        <fullName evidence="11">Neurotransmitter-gated ion-channel ligand-binding domain-containing protein</fullName>
    </recommendedName>
</protein>
<keyword evidence="8" id="KW-1071">Ligand-gated ion channel</keyword>
<dbReference type="eggNOG" id="KOG3645">
    <property type="taxonomic scope" value="Eukaryota"/>
</dbReference>
<keyword evidence="3" id="KW-0812">Transmembrane</keyword>
<dbReference type="SUPFAM" id="SSF63712">
    <property type="entry name" value="Nicotinic receptor ligand binding domain-like"/>
    <property type="match status" value="1"/>
</dbReference>
<evidence type="ECO:0000256" key="1">
    <source>
        <dbReference type="ARBA" id="ARBA00022448"/>
    </source>
</evidence>
<dbReference type="InterPro" id="IPR002394">
    <property type="entry name" value="Nicotinic_acetylcholine_rcpt"/>
</dbReference>
<accession>C3Z752</accession>